<dbReference type="Proteomes" id="UP000265719">
    <property type="component" value="Chromosome"/>
</dbReference>
<dbReference type="RefSeq" id="WP_068689039.1">
    <property type="nucleotide sequence ID" value="NZ_CP063196.1"/>
</dbReference>
<dbReference type="EMBL" id="CP063196">
    <property type="protein sequence ID" value="UOE17758.1"/>
    <property type="molecule type" value="Genomic_DNA"/>
</dbReference>
<dbReference type="Gene3D" id="2.60.120.620">
    <property type="entry name" value="q2cbj1_9rhob like domain"/>
    <property type="match status" value="1"/>
</dbReference>
<dbReference type="PANTHER" id="PTHR20883:SF48">
    <property type="entry name" value="ECTOINE DIOXYGENASE"/>
    <property type="match status" value="1"/>
</dbReference>
<keyword evidence="1" id="KW-0560">Oxidoreductase</keyword>
<proteinExistence type="predicted"/>
<dbReference type="KEGG" id="thao:NI17_012675"/>
<sequence length="292" mass="33408">MTGTTVAHWNNVITRQQREQFETYGFLTVKGALGQEEVARLTEAVDRLHAEEERAGRLDADGNMHLLACLFRDEAFLELLDHPATFPIVWGMLGWNIFGFHSHADVHPPLPGPRPRRWRWHQDGGRINLEVETPVTRPRLSVKCSYWLSDASEPGRGNFMVVPGSHRTNTLQRPRNLDDYGEDPPGAVELTAEPGDAIVFDRRIWHTRTDNHSEVTRKAVFVAYTYRWMRPYDYTEAPAELLERLSPVRRQLLGEGADPLQYWGRGDAERPPLFRELDAAGLLDLSVPNQRP</sequence>
<evidence type="ECO:0000313" key="1">
    <source>
        <dbReference type="EMBL" id="UOE17758.1"/>
    </source>
</evidence>
<dbReference type="GO" id="GO:0005506">
    <property type="term" value="F:iron ion binding"/>
    <property type="evidence" value="ECO:0007669"/>
    <property type="project" value="UniProtKB-ARBA"/>
</dbReference>
<protein>
    <submittedName>
        <fullName evidence="1">Phytanoyl-CoA dioxygenase family protein</fullName>
    </submittedName>
</protein>
<dbReference type="Pfam" id="PF05721">
    <property type="entry name" value="PhyH"/>
    <property type="match status" value="1"/>
</dbReference>
<dbReference type="AlphaFoldDB" id="A0AA97LTH7"/>
<evidence type="ECO:0000313" key="2">
    <source>
        <dbReference type="Proteomes" id="UP000265719"/>
    </source>
</evidence>
<name>A0AA97LTH7_9ACTN</name>
<keyword evidence="2" id="KW-1185">Reference proteome</keyword>
<organism evidence="1 2">
    <name type="scientific">Thermobifida halotolerans</name>
    <dbReference type="NCBI Taxonomy" id="483545"/>
    <lineage>
        <taxon>Bacteria</taxon>
        <taxon>Bacillati</taxon>
        <taxon>Actinomycetota</taxon>
        <taxon>Actinomycetes</taxon>
        <taxon>Streptosporangiales</taxon>
        <taxon>Nocardiopsidaceae</taxon>
        <taxon>Thermobifida</taxon>
    </lineage>
</organism>
<keyword evidence="1" id="KW-0223">Dioxygenase</keyword>
<reference evidence="1" key="1">
    <citation type="submission" date="2020-10" db="EMBL/GenBank/DDBJ databases">
        <title>De novo genome project of the cellulose decomposer Thermobifida halotolerans type strain.</title>
        <authorList>
            <person name="Nagy I."/>
            <person name="Horvath B."/>
            <person name="Kukolya J."/>
            <person name="Nagy I."/>
            <person name="Orsini M."/>
        </authorList>
    </citation>
    <scope>NUCLEOTIDE SEQUENCE</scope>
    <source>
        <strain evidence="1">DSM 44931</strain>
    </source>
</reference>
<dbReference type="SUPFAM" id="SSF51197">
    <property type="entry name" value="Clavaminate synthase-like"/>
    <property type="match status" value="1"/>
</dbReference>
<dbReference type="GO" id="GO:0016706">
    <property type="term" value="F:2-oxoglutarate-dependent dioxygenase activity"/>
    <property type="evidence" value="ECO:0007669"/>
    <property type="project" value="UniProtKB-ARBA"/>
</dbReference>
<dbReference type="InterPro" id="IPR008775">
    <property type="entry name" value="Phytyl_CoA_dOase-like"/>
</dbReference>
<gene>
    <name evidence="1" type="ORF">NI17_012675</name>
</gene>
<dbReference type="PANTHER" id="PTHR20883">
    <property type="entry name" value="PHYTANOYL-COA DIOXYGENASE DOMAIN CONTAINING 1"/>
    <property type="match status" value="1"/>
</dbReference>
<accession>A0AA97LTH7</accession>